<feature type="compositionally biased region" description="Basic and acidic residues" evidence="1">
    <location>
        <begin position="15"/>
        <end position="25"/>
    </location>
</feature>
<protein>
    <submittedName>
        <fullName evidence="3">Aste57867_24614 protein</fullName>
    </submittedName>
</protein>
<accession>A0A485LRJ9</accession>
<evidence type="ECO:0000256" key="1">
    <source>
        <dbReference type="SAM" id="MobiDB-lite"/>
    </source>
</evidence>
<dbReference type="EMBL" id="CAADRA010007439">
    <property type="protein sequence ID" value="VFU01252.1"/>
    <property type="molecule type" value="Genomic_DNA"/>
</dbReference>
<gene>
    <name evidence="3" type="primary">Aste57867_24614</name>
    <name evidence="2" type="ORF">As57867_024536</name>
    <name evidence="3" type="ORF">ASTE57867_24614</name>
</gene>
<feature type="region of interest" description="Disordered" evidence="1">
    <location>
        <begin position="1"/>
        <end position="25"/>
    </location>
</feature>
<dbReference type="AlphaFoldDB" id="A0A485LRJ9"/>
<name>A0A485LRJ9_9STRA</name>
<sequence>MAPGRRARWNGLGEDPAKKKLRDKEYRETNKDMRLQQRREMRPKYREKERATMKAYYKAHKVELAKKRRAYYVKNAAKIALQRKEYAAKNRHLLAFRKKTYRMKKQRVVGWQLTSKDALQVDMREFQGEPRNEKQPKRIDLASDIERFLQLQASSSPVDAASLDLMWHNQRGVVWKDEDSVPLVSNQVYYL</sequence>
<evidence type="ECO:0000313" key="3">
    <source>
        <dbReference type="EMBL" id="VFU01252.1"/>
    </source>
</evidence>
<reference evidence="2" key="2">
    <citation type="submission" date="2019-06" db="EMBL/GenBank/DDBJ databases">
        <title>Genomics analysis of Aphanomyces spp. identifies a new class of oomycete effector associated with host adaptation.</title>
        <authorList>
            <person name="Gaulin E."/>
        </authorList>
    </citation>
    <scope>NUCLEOTIDE SEQUENCE</scope>
    <source>
        <strain evidence="2">CBS 578.67</strain>
    </source>
</reference>
<keyword evidence="4" id="KW-1185">Reference proteome</keyword>
<dbReference type="Proteomes" id="UP000332933">
    <property type="component" value="Unassembled WGS sequence"/>
</dbReference>
<evidence type="ECO:0000313" key="2">
    <source>
        <dbReference type="EMBL" id="KAF0683338.1"/>
    </source>
</evidence>
<reference evidence="3 4" key="1">
    <citation type="submission" date="2019-03" db="EMBL/GenBank/DDBJ databases">
        <authorList>
            <person name="Gaulin E."/>
            <person name="Dumas B."/>
        </authorList>
    </citation>
    <scope>NUCLEOTIDE SEQUENCE [LARGE SCALE GENOMIC DNA]</scope>
    <source>
        <strain evidence="3">CBS 568.67</strain>
    </source>
</reference>
<evidence type="ECO:0000313" key="4">
    <source>
        <dbReference type="Proteomes" id="UP000332933"/>
    </source>
</evidence>
<proteinExistence type="predicted"/>
<dbReference type="EMBL" id="VJMH01007413">
    <property type="protein sequence ID" value="KAF0683338.1"/>
    <property type="molecule type" value="Genomic_DNA"/>
</dbReference>
<organism evidence="3 4">
    <name type="scientific">Aphanomyces stellatus</name>
    <dbReference type="NCBI Taxonomy" id="120398"/>
    <lineage>
        <taxon>Eukaryota</taxon>
        <taxon>Sar</taxon>
        <taxon>Stramenopiles</taxon>
        <taxon>Oomycota</taxon>
        <taxon>Saprolegniomycetes</taxon>
        <taxon>Saprolegniales</taxon>
        <taxon>Verrucalvaceae</taxon>
        <taxon>Aphanomyces</taxon>
    </lineage>
</organism>